<evidence type="ECO:0000256" key="4">
    <source>
        <dbReference type="ARBA" id="ARBA00022801"/>
    </source>
</evidence>
<keyword evidence="7" id="KW-1015">Disulfide bond</keyword>
<proteinExistence type="inferred from homology"/>
<dbReference type="SUPFAM" id="SSF50494">
    <property type="entry name" value="Trypsin-like serine proteases"/>
    <property type="match status" value="1"/>
</dbReference>
<dbReference type="InterPro" id="IPR001254">
    <property type="entry name" value="Trypsin_dom"/>
</dbReference>
<feature type="domain" description="Peptidase S1" evidence="10">
    <location>
        <begin position="20"/>
        <end position="246"/>
    </location>
</feature>
<evidence type="ECO:0000256" key="2">
    <source>
        <dbReference type="ARBA" id="ARBA00022670"/>
    </source>
</evidence>
<protein>
    <recommendedName>
        <fullName evidence="10">Peptidase S1 domain-containing protein</fullName>
    </recommendedName>
</protein>
<dbReference type="GO" id="GO:0004252">
    <property type="term" value="F:serine-type endopeptidase activity"/>
    <property type="evidence" value="ECO:0007669"/>
    <property type="project" value="InterPro"/>
</dbReference>
<dbReference type="InterPro" id="IPR033116">
    <property type="entry name" value="TRYPSIN_SER"/>
</dbReference>
<feature type="chain" id="PRO_5003905237" description="Peptidase S1 domain-containing protein" evidence="9">
    <location>
        <begin position="18"/>
        <end position="254"/>
    </location>
</feature>
<dbReference type="STRING" id="13735.ENSPSIP00000007563"/>
<evidence type="ECO:0000313" key="11">
    <source>
        <dbReference type="Ensembl" id="ENSPSIP00000007563.1"/>
    </source>
</evidence>
<reference evidence="12" key="2">
    <citation type="journal article" date="2013" name="Nat. Genet.">
        <title>The draft genomes of soft-shell turtle and green sea turtle yield insights into the development and evolution of the turtle-specific body plan.</title>
        <authorList>
            <person name="Wang Z."/>
            <person name="Pascual-Anaya J."/>
            <person name="Zadissa A."/>
            <person name="Li W."/>
            <person name="Niimura Y."/>
            <person name="Huang Z."/>
            <person name="Li C."/>
            <person name="White S."/>
            <person name="Xiong Z."/>
            <person name="Fang D."/>
            <person name="Wang B."/>
            <person name="Ming Y."/>
            <person name="Chen Y."/>
            <person name="Zheng Y."/>
            <person name="Kuraku S."/>
            <person name="Pignatelli M."/>
            <person name="Herrero J."/>
            <person name="Beal K."/>
            <person name="Nozawa M."/>
            <person name="Li Q."/>
            <person name="Wang J."/>
            <person name="Zhang H."/>
            <person name="Yu L."/>
            <person name="Shigenobu S."/>
            <person name="Wang J."/>
            <person name="Liu J."/>
            <person name="Flicek P."/>
            <person name="Searle S."/>
            <person name="Wang J."/>
            <person name="Kuratani S."/>
            <person name="Yin Y."/>
            <person name="Aken B."/>
            <person name="Zhang G."/>
            <person name="Irie N."/>
        </authorList>
    </citation>
    <scope>NUCLEOTIDE SEQUENCE [LARGE SCALE GENOMIC DNA]</scope>
    <source>
        <strain evidence="12">Daiwa-1</strain>
    </source>
</reference>
<dbReference type="PANTHER" id="PTHR24271:SF81">
    <property type="entry name" value="GRANZYME B"/>
    <property type="match status" value="1"/>
</dbReference>
<dbReference type="Proteomes" id="UP000007267">
    <property type="component" value="Unassembled WGS sequence"/>
</dbReference>
<feature type="signal peptide" evidence="9">
    <location>
        <begin position="1"/>
        <end position="17"/>
    </location>
</feature>
<keyword evidence="4 8" id="KW-0378">Hydrolase</keyword>
<dbReference type="FunFam" id="2.40.10.10:FF:000010">
    <property type="entry name" value="Kallikrein related peptidase 11"/>
    <property type="match status" value="1"/>
</dbReference>
<dbReference type="PROSITE" id="PS50240">
    <property type="entry name" value="TRYPSIN_DOM"/>
    <property type="match status" value="1"/>
</dbReference>
<dbReference type="GeneTree" id="ENSGT01030000234551"/>
<dbReference type="InterPro" id="IPR009003">
    <property type="entry name" value="Peptidase_S1_PA"/>
</dbReference>
<name>K7FHQ3_PELSI</name>
<dbReference type="Gene3D" id="2.40.10.10">
    <property type="entry name" value="Trypsin-like serine proteases"/>
    <property type="match status" value="2"/>
</dbReference>
<evidence type="ECO:0000256" key="3">
    <source>
        <dbReference type="ARBA" id="ARBA00022729"/>
    </source>
</evidence>
<evidence type="ECO:0000256" key="5">
    <source>
        <dbReference type="ARBA" id="ARBA00022825"/>
    </source>
</evidence>
<dbReference type="CDD" id="cd00190">
    <property type="entry name" value="Tryp_SPc"/>
    <property type="match status" value="1"/>
</dbReference>
<reference evidence="11" key="4">
    <citation type="submission" date="2025-09" db="UniProtKB">
        <authorList>
            <consortium name="Ensembl"/>
        </authorList>
    </citation>
    <scope>IDENTIFICATION</scope>
</reference>
<evidence type="ECO:0000259" key="10">
    <source>
        <dbReference type="PROSITE" id="PS50240"/>
    </source>
</evidence>
<accession>K7FHQ3</accession>
<dbReference type="PRINTS" id="PR00722">
    <property type="entry name" value="CHYMOTRYPSIN"/>
</dbReference>
<organism evidence="11 12">
    <name type="scientific">Pelodiscus sinensis</name>
    <name type="common">Chinese softshell turtle</name>
    <name type="synonym">Trionyx sinensis</name>
    <dbReference type="NCBI Taxonomy" id="13735"/>
    <lineage>
        <taxon>Eukaryota</taxon>
        <taxon>Metazoa</taxon>
        <taxon>Chordata</taxon>
        <taxon>Craniata</taxon>
        <taxon>Vertebrata</taxon>
        <taxon>Euteleostomi</taxon>
        <taxon>Archelosauria</taxon>
        <taxon>Testudinata</taxon>
        <taxon>Testudines</taxon>
        <taxon>Cryptodira</taxon>
        <taxon>Trionychia</taxon>
        <taxon>Trionychidae</taxon>
        <taxon>Pelodiscus</taxon>
    </lineage>
</organism>
<keyword evidence="3 9" id="KW-0732">Signal</keyword>
<reference evidence="11" key="3">
    <citation type="submission" date="2025-08" db="UniProtKB">
        <authorList>
            <consortium name="Ensembl"/>
        </authorList>
    </citation>
    <scope>IDENTIFICATION</scope>
</reference>
<evidence type="ECO:0000256" key="1">
    <source>
        <dbReference type="ARBA" id="ARBA00009228"/>
    </source>
</evidence>
<dbReference type="Ensembl" id="ENSPSIT00000007604.1">
    <property type="protein sequence ID" value="ENSPSIP00000007563.1"/>
    <property type="gene ID" value="ENSPSIG00000006935.1"/>
</dbReference>
<dbReference type="Pfam" id="PF00089">
    <property type="entry name" value="Trypsin"/>
    <property type="match status" value="1"/>
</dbReference>
<reference evidence="12" key="1">
    <citation type="submission" date="2011-10" db="EMBL/GenBank/DDBJ databases">
        <authorList>
            <consortium name="Soft-shell Turtle Genome Consortium"/>
        </authorList>
    </citation>
    <scope>NUCLEOTIDE SEQUENCE [LARGE SCALE GENOMIC DNA]</scope>
    <source>
        <strain evidence="12">Daiwa-1</strain>
    </source>
</reference>
<dbReference type="PROSITE" id="PS00135">
    <property type="entry name" value="TRYPSIN_SER"/>
    <property type="match status" value="1"/>
</dbReference>
<evidence type="ECO:0000256" key="9">
    <source>
        <dbReference type="SAM" id="SignalP"/>
    </source>
</evidence>
<keyword evidence="6" id="KW-0865">Zymogen</keyword>
<evidence type="ECO:0000256" key="6">
    <source>
        <dbReference type="ARBA" id="ARBA00023145"/>
    </source>
</evidence>
<dbReference type="GO" id="GO:0006508">
    <property type="term" value="P:proteolysis"/>
    <property type="evidence" value="ECO:0007669"/>
    <property type="project" value="UniProtKB-KW"/>
</dbReference>
<dbReference type="OMA" id="PRIDPYN"/>
<sequence length="254" mass="28201">VVGLLPWVFLLPPGGWSGEIIGGWEAQPHSRPYMAYLRIRRGDKISGCGGFLVAENFVLTAAHCQGEEVTVYLGAHNVRQPEDTRQEITVQLQTPHENYNKANLHNDIMLLQLKSNAELNSWVDIVKLPNVKEKVKPYTVCSIAGWGFTSTESSLYPDTLQEVEVQVMPDAACPRKPVWLYGHYNPKTMMCVGNPSYCRDSAQGDSGGPLVCDDTAQGIVSWGPCKAPGVYTKISAFLPWLKKTMKRLGDRPRL</sequence>
<dbReference type="PROSITE" id="PS00134">
    <property type="entry name" value="TRYPSIN_HIS"/>
    <property type="match status" value="1"/>
</dbReference>
<evidence type="ECO:0000256" key="7">
    <source>
        <dbReference type="ARBA" id="ARBA00023157"/>
    </source>
</evidence>
<dbReference type="InterPro" id="IPR001314">
    <property type="entry name" value="Peptidase_S1A"/>
</dbReference>
<dbReference type="HOGENOM" id="CLU_006842_1_0_1"/>
<evidence type="ECO:0000313" key="12">
    <source>
        <dbReference type="Proteomes" id="UP000007267"/>
    </source>
</evidence>
<dbReference type="eggNOG" id="KOG3627">
    <property type="taxonomic scope" value="Eukaryota"/>
</dbReference>
<keyword evidence="5 8" id="KW-0720">Serine protease</keyword>
<keyword evidence="2 8" id="KW-0645">Protease</keyword>
<dbReference type="EMBL" id="AGCU01109681">
    <property type="status" value="NOT_ANNOTATED_CDS"/>
    <property type="molecule type" value="Genomic_DNA"/>
</dbReference>
<dbReference type="InterPro" id="IPR018114">
    <property type="entry name" value="TRYPSIN_HIS"/>
</dbReference>
<dbReference type="AlphaFoldDB" id="K7FHQ3"/>
<keyword evidence="12" id="KW-1185">Reference proteome</keyword>
<evidence type="ECO:0000256" key="8">
    <source>
        <dbReference type="RuleBase" id="RU363034"/>
    </source>
</evidence>
<dbReference type="SMART" id="SM00020">
    <property type="entry name" value="Tryp_SPc"/>
    <property type="match status" value="1"/>
</dbReference>
<dbReference type="InterPro" id="IPR043504">
    <property type="entry name" value="Peptidase_S1_PA_chymotrypsin"/>
</dbReference>
<comment type="similarity">
    <text evidence="1">Belongs to the peptidase S1 family. Snake venom subfamily.</text>
</comment>
<dbReference type="PANTHER" id="PTHR24271">
    <property type="entry name" value="KALLIKREIN-RELATED"/>
    <property type="match status" value="1"/>
</dbReference>